<feature type="signal peptide" evidence="7">
    <location>
        <begin position="1"/>
        <end position="22"/>
    </location>
</feature>
<name>A0A1F7TKK1_9BACT</name>
<evidence type="ECO:0000256" key="6">
    <source>
        <dbReference type="SAM" id="Phobius"/>
    </source>
</evidence>
<dbReference type="InterPro" id="IPR028974">
    <property type="entry name" value="TSP_type-3_rpt"/>
</dbReference>
<protein>
    <recommendedName>
        <fullName evidence="8">PKD domain-containing protein</fullName>
    </recommendedName>
</protein>
<organism evidence="9 10">
    <name type="scientific">Candidatus Uhrbacteria bacterium RIFCSPHIGHO2_01_FULL_63_20</name>
    <dbReference type="NCBI Taxonomy" id="1802385"/>
    <lineage>
        <taxon>Bacteria</taxon>
        <taxon>Candidatus Uhriibacteriota</taxon>
    </lineage>
</organism>
<dbReference type="SUPFAM" id="SSF49299">
    <property type="entry name" value="PKD domain"/>
    <property type="match status" value="1"/>
</dbReference>
<dbReference type="InterPro" id="IPR013783">
    <property type="entry name" value="Ig-like_fold"/>
</dbReference>
<evidence type="ECO:0000256" key="2">
    <source>
        <dbReference type="ARBA" id="ARBA00022525"/>
    </source>
</evidence>
<feature type="compositionally biased region" description="Acidic residues" evidence="5">
    <location>
        <begin position="398"/>
        <end position="412"/>
    </location>
</feature>
<dbReference type="InterPro" id="IPR000601">
    <property type="entry name" value="PKD_dom"/>
</dbReference>
<evidence type="ECO:0000313" key="10">
    <source>
        <dbReference type="Proteomes" id="UP000177885"/>
    </source>
</evidence>
<dbReference type="InterPro" id="IPR022409">
    <property type="entry name" value="PKD/Chitinase_dom"/>
</dbReference>
<dbReference type="Proteomes" id="UP000177885">
    <property type="component" value="Unassembled WGS sequence"/>
</dbReference>
<evidence type="ECO:0000313" key="9">
    <source>
        <dbReference type="EMBL" id="OGL66510.1"/>
    </source>
</evidence>
<reference evidence="9 10" key="1">
    <citation type="journal article" date="2016" name="Nat. Commun.">
        <title>Thousands of microbial genomes shed light on interconnected biogeochemical processes in an aquifer system.</title>
        <authorList>
            <person name="Anantharaman K."/>
            <person name="Brown C.T."/>
            <person name="Hug L.A."/>
            <person name="Sharon I."/>
            <person name="Castelle C.J."/>
            <person name="Probst A.J."/>
            <person name="Thomas B.C."/>
            <person name="Singh A."/>
            <person name="Wilkins M.J."/>
            <person name="Karaoz U."/>
            <person name="Brodie E.L."/>
            <person name="Williams K.H."/>
            <person name="Hubbard S.S."/>
            <person name="Banfield J.F."/>
        </authorList>
    </citation>
    <scope>NUCLEOTIDE SEQUENCE [LARGE SCALE GENOMIC DNA]</scope>
</reference>
<keyword evidence="6" id="KW-0812">Transmembrane</keyword>
<feature type="region of interest" description="Disordered" evidence="5">
    <location>
        <begin position="131"/>
        <end position="272"/>
    </location>
</feature>
<dbReference type="GO" id="GO:0007155">
    <property type="term" value="P:cell adhesion"/>
    <property type="evidence" value="ECO:0007669"/>
    <property type="project" value="InterPro"/>
</dbReference>
<dbReference type="Gene3D" id="4.10.1080.10">
    <property type="entry name" value="TSP type-3 repeat"/>
    <property type="match status" value="1"/>
</dbReference>
<dbReference type="SUPFAM" id="SSF103647">
    <property type="entry name" value="TSP type-3 repeat"/>
    <property type="match status" value="1"/>
</dbReference>
<evidence type="ECO:0000259" key="8">
    <source>
        <dbReference type="PROSITE" id="PS50093"/>
    </source>
</evidence>
<dbReference type="Pfam" id="PF18884">
    <property type="entry name" value="TSP3_bac"/>
    <property type="match status" value="1"/>
</dbReference>
<feature type="transmembrane region" description="Helical" evidence="6">
    <location>
        <begin position="359"/>
        <end position="379"/>
    </location>
</feature>
<dbReference type="AlphaFoldDB" id="A0A1F7TKK1"/>
<dbReference type="EMBL" id="MGDT01000007">
    <property type="protein sequence ID" value="OGL66510.1"/>
    <property type="molecule type" value="Genomic_DNA"/>
</dbReference>
<dbReference type="InterPro" id="IPR003367">
    <property type="entry name" value="Thrombospondin_3-like_rpt"/>
</dbReference>
<dbReference type="Pfam" id="PF18911">
    <property type="entry name" value="PKD_4"/>
    <property type="match status" value="1"/>
</dbReference>
<feature type="region of interest" description="Disordered" evidence="5">
    <location>
        <begin position="398"/>
        <end position="427"/>
    </location>
</feature>
<gene>
    <name evidence="9" type="ORF">A2856_02345</name>
</gene>
<keyword evidence="3 7" id="KW-0732">Signal</keyword>
<dbReference type="PANTHER" id="PTHR10199">
    <property type="entry name" value="THROMBOSPONDIN"/>
    <property type="match status" value="1"/>
</dbReference>
<dbReference type="Pfam" id="PF02412">
    <property type="entry name" value="TSP_3"/>
    <property type="match status" value="1"/>
</dbReference>
<evidence type="ECO:0000256" key="3">
    <source>
        <dbReference type="ARBA" id="ARBA00022729"/>
    </source>
</evidence>
<sequence length="427" mass="45350">MGMIRLSAIAIAVFLAPTVAHAAGADLAIRAADISFSQKTLVSGDHVRIYATVRNTGDVDVSGYVSFFQGTIPIDDSQVISVREGGVPEEVFVDFVVPNATFNIRAEIKGTDPQDANAGNDVAITGLFDPVQDADHDGVEDDEDDCPSTKNADQQDADKDGSGDACDEDDDNDGLSDEVEKELGTSPTKADTDGDGVSDKDDVFPLDPTRSKQPPPPPAPPAAPAPKPAPAPIPSVPVALAAEAVDPSSGPVETQEADAVPPPTISGDAATQTSPSAVFTYRRDAWNRFTFTALTPALPGYRLEWDLGDAVTSSRHSLEHAYASAGMYTVRLTVTDPAGTESKDETRVHVPFFSLGNPWVMGAVALLALALLAALFMALRFTFAVHKERDMDAVLEGVEEGEEELDELEEDPFASKKSRKLSVRQEE</sequence>
<keyword evidence="6" id="KW-0472">Membrane</keyword>
<comment type="caution">
    <text evidence="9">The sequence shown here is derived from an EMBL/GenBank/DDBJ whole genome shotgun (WGS) entry which is preliminary data.</text>
</comment>
<evidence type="ECO:0000256" key="1">
    <source>
        <dbReference type="ARBA" id="ARBA00004613"/>
    </source>
</evidence>
<dbReference type="Gene3D" id="2.60.40.10">
    <property type="entry name" value="Immunoglobulins"/>
    <property type="match status" value="1"/>
</dbReference>
<dbReference type="STRING" id="1802385.A2856_02345"/>
<dbReference type="PROSITE" id="PS50093">
    <property type="entry name" value="PKD"/>
    <property type="match status" value="1"/>
</dbReference>
<evidence type="ECO:0000256" key="4">
    <source>
        <dbReference type="ARBA" id="ARBA00022837"/>
    </source>
</evidence>
<dbReference type="SMART" id="SM00089">
    <property type="entry name" value="PKD"/>
    <property type="match status" value="1"/>
</dbReference>
<dbReference type="GO" id="GO:0005509">
    <property type="term" value="F:calcium ion binding"/>
    <property type="evidence" value="ECO:0007669"/>
    <property type="project" value="InterPro"/>
</dbReference>
<feature type="chain" id="PRO_5009532814" description="PKD domain-containing protein" evidence="7">
    <location>
        <begin position="23"/>
        <end position="427"/>
    </location>
</feature>
<feature type="compositionally biased region" description="Acidic residues" evidence="5">
    <location>
        <begin position="165"/>
        <end position="180"/>
    </location>
</feature>
<keyword evidence="2" id="KW-0964">Secreted</keyword>
<keyword evidence="4" id="KW-0106">Calcium</keyword>
<feature type="domain" description="PKD" evidence="8">
    <location>
        <begin position="290"/>
        <end position="350"/>
    </location>
</feature>
<dbReference type="InterPro" id="IPR035986">
    <property type="entry name" value="PKD_dom_sf"/>
</dbReference>
<keyword evidence="6" id="KW-1133">Transmembrane helix</keyword>
<feature type="compositionally biased region" description="Basic residues" evidence="5">
    <location>
        <begin position="416"/>
        <end position="427"/>
    </location>
</feature>
<accession>A0A1F7TKK1</accession>
<dbReference type="CDD" id="cd00146">
    <property type="entry name" value="PKD"/>
    <property type="match status" value="1"/>
</dbReference>
<comment type="subcellular location">
    <subcellularLocation>
        <location evidence="1">Secreted</location>
    </subcellularLocation>
</comment>
<feature type="compositionally biased region" description="Pro residues" evidence="5">
    <location>
        <begin position="213"/>
        <end position="235"/>
    </location>
</feature>
<proteinExistence type="predicted"/>
<dbReference type="InterPro" id="IPR059100">
    <property type="entry name" value="TSP3_bac"/>
</dbReference>
<evidence type="ECO:0000256" key="7">
    <source>
        <dbReference type="SAM" id="SignalP"/>
    </source>
</evidence>
<evidence type="ECO:0000256" key="5">
    <source>
        <dbReference type="SAM" id="MobiDB-lite"/>
    </source>
</evidence>